<proteinExistence type="inferred from homology"/>
<gene>
    <name evidence="5" type="primary">yciB</name>
    <name evidence="6" type="ORF">ACFPP9_17855</name>
</gene>
<evidence type="ECO:0000256" key="3">
    <source>
        <dbReference type="ARBA" id="ARBA00022989"/>
    </source>
</evidence>
<evidence type="ECO:0000256" key="2">
    <source>
        <dbReference type="ARBA" id="ARBA00022692"/>
    </source>
</evidence>
<evidence type="ECO:0000256" key="5">
    <source>
        <dbReference type="HAMAP-Rule" id="MF_00189"/>
    </source>
</evidence>
<dbReference type="HAMAP" id="MF_00189">
    <property type="entry name" value="YciB"/>
    <property type="match status" value="1"/>
</dbReference>
<accession>A0ABW0PYI9</accession>
<evidence type="ECO:0000256" key="4">
    <source>
        <dbReference type="ARBA" id="ARBA00023136"/>
    </source>
</evidence>
<evidence type="ECO:0000313" key="6">
    <source>
        <dbReference type="EMBL" id="MFC5517649.1"/>
    </source>
</evidence>
<reference evidence="7" key="1">
    <citation type="journal article" date="2019" name="Int. J. Syst. Evol. Microbiol.">
        <title>The Global Catalogue of Microorganisms (GCM) 10K type strain sequencing project: providing services to taxonomists for standard genome sequencing and annotation.</title>
        <authorList>
            <consortium name="The Broad Institute Genomics Platform"/>
            <consortium name="The Broad Institute Genome Sequencing Center for Infectious Disease"/>
            <person name="Wu L."/>
            <person name="Ma J."/>
        </authorList>
    </citation>
    <scope>NUCLEOTIDE SEQUENCE [LARGE SCALE GENOMIC DNA]</scope>
    <source>
        <strain evidence="7">KACC 12633</strain>
    </source>
</reference>
<protein>
    <recommendedName>
        <fullName evidence="5">Inner membrane-spanning protein YciB</fullName>
    </recommendedName>
</protein>
<sequence>MTIEIERAPNDPARKELNPLLKLALELGPLGVFFFANARADIYWATGLFMVATLAALAVSYAMTRKLPIMPLVTGVVVVVFGGLTLWLHDDTFIKLKPTIVNTLFGVVLLGGLLFGRSLLGYVFDSVFKLTDEGWRKLTFRWGLFFLALAVLNIVIWKGADAYLSDPKAATDLWVNFKVFGIMPLTFVFTLFQLPLITRTTIPEEKAQPIR</sequence>
<evidence type="ECO:0000256" key="1">
    <source>
        <dbReference type="ARBA" id="ARBA00022475"/>
    </source>
</evidence>
<dbReference type="InterPro" id="IPR006008">
    <property type="entry name" value="YciB"/>
</dbReference>
<keyword evidence="2 5" id="KW-0812">Transmembrane</keyword>
<keyword evidence="5" id="KW-0997">Cell inner membrane</keyword>
<keyword evidence="4 5" id="KW-0472">Membrane</keyword>
<feature type="transmembrane region" description="Helical" evidence="5">
    <location>
        <begin position="140"/>
        <end position="157"/>
    </location>
</feature>
<feature type="transmembrane region" description="Helical" evidence="5">
    <location>
        <begin position="100"/>
        <end position="120"/>
    </location>
</feature>
<dbReference type="Proteomes" id="UP001596150">
    <property type="component" value="Unassembled WGS sequence"/>
</dbReference>
<feature type="transmembrane region" description="Helical" evidence="5">
    <location>
        <begin position="42"/>
        <end position="62"/>
    </location>
</feature>
<comment type="subcellular location">
    <subcellularLocation>
        <location evidence="5">Cell inner membrane</location>
        <topology evidence="5">Multi-pass membrane protein</topology>
    </subcellularLocation>
</comment>
<dbReference type="NCBIfam" id="TIGR00997">
    <property type="entry name" value="ispZ"/>
    <property type="match status" value="1"/>
</dbReference>
<name>A0ABW0PYI9_9HYPH</name>
<feature type="transmembrane region" description="Helical" evidence="5">
    <location>
        <begin position="177"/>
        <end position="197"/>
    </location>
</feature>
<dbReference type="PANTHER" id="PTHR36917:SF1">
    <property type="entry name" value="INNER MEMBRANE-SPANNING PROTEIN YCIB"/>
    <property type="match status" value="1"/>
</dbReference>
<keyword evidence="3 5" id="KW-1133">Transmembrane helix</keyword>
<organism evidence="6 7">
    <name type="scientific">Kaistia terrae</name>
    <dbReference type="NCBI Taxonomy" id="537017"/>
    <lineage>
        <taxon>Bacteria</taxon>
        <taxon>Pseudomonadati</taxon>
        <taxon>Pseudomonadota</taxon>
        <taxon>Alphaproteobacteria</taxon>
        <taxon>Hyphomicrobiales</taxon>
        <taxon>Kaistiaceae</taxon>
        <taxon>Kaistia</taxon>
    </lineage>
</organism>
<comment type="caution">
    <text evidence="6">The sequence shown here is derived from an EMBL/GenBank/DDBJ whole genome shotgun (WGS) entry which is preliminary data.</text>
</comment>
<dbReference type="EMBL" id="JBHSML010000011">
    <property type="protein sequence ID" value="MFC5517649.1"/>
    <property type="molecule type" value="Genomic_DNA"/>
</dbReference>
<feature type="transmembrane region" description="Helical" evidence="5">
    <location>
        <begin position="69"/>
        <end position="88"/>
    </location>
</feature>
<dbReference type="PANTHER" id="PTHR36917">
    <property type="entry name" value="INTRACELLULAR SEPTATION PROTEIN A-RELATED"/>
    <property type="match status" value="1"/>
</dbReference>
<dbReference type="RefSeq" id="WP_266345657.1">
    <property type="nucleotide sequence ID" value="NZ_JAPKNH010000010.1"/>
</dbReference>
<comment type="similarity">
    <text evidence="5">Belongs to the YciB family.</text>
</comment>
<dbReference type="NCBIfam" id="NF001323">
    <property type="entry name" value="PRK00259.1-1"/>
    <property type="match status" value="1"/>
</dbReference>
<dbReference type="Pfam" id="PF04279">
    <property type="entry name" value="IspA"/>
    <property type="match status" value="1"/>
</dbReference>
<keyword evidence="7" id="KW-1185">Reference proteome</keyword>
<evidence type="ECO:0000313" key="7">
    <source>
        <dbReference type="Proteomes" id="UP001596150"/>
    </source>
</evidence>
<comment type="function">
    <text evidence="5">Plays a role in cell envelope biogenesis, maintenance of cell envelope integrity and membrane homeostasis.</text>
</comment>
<keyword evidence="1 5" id="KW-1003">Cell membrane</keyword>